<dbReference type="KEGG" id="mng:MNEG_13603"/>
<dbReference type="RefSeq" id="XP_013893381.1">
    <property type="nucleotide sequence ID" value="XM_014037927.1"/>
</dbReference>
<organism evidence="1 2">
    <name type="scientific">Monoraphidium neglectum</name>
    <dbReference type="NCBI Taxonomy" id="145388"/>
    <lineage>
        <taxon>Eukaryota</taxon>
        <taxon>Viridiplantae</taxon>
        <taxon>Chlorophyta</taxon>
        <taxon>core chlorophytes</taxon>
        <taxon>Chlorophyceae</taxon>
        <taxon>CS clade</taxon>
        <taxon>Sphaeropleales</taxon>
        <taxon>Selenastraceae</taxon>
        <taxon>Monoraphidium</taxon>
    </lineage>
</organism>
<accession>A0A0D2LXZ5</accession>
<dbReference type="Proteomes" id="UP000054498">
    <property type="component" value="Unassembled WGS sequence"/>
</dbReference>
<keyword evidence="2" id="KW-1185">Reference proteome</keyword>
<dbReference type="GeneID" id="25731082"/>
<name>A0A0D2LXZ5_9CHLO</name>
<reference evidence="1 2" key="1">
    <citation type="journal article" date="2013" name="BMC Genomics">
        <title>Reconstruction of the lipid metabolism for the microalga Monoraphidium neglectum from its genome sequence reveals characteristics suitable for biofuel production.</title>
        <authorList>
            <person name="Bogen C."/>
            <person name="Al-Dilaimi A."/>
            <person name="Albersmeier A."/>
            <person name="Wichmann J."/>
            <person name="Grundmann M."/>
            <person name="Rupp O."/>
            <person name="Lauersen K.J."/>
            <person name="Blifernez-Klassen O."/>
            <person name="Kalinowski J."/>
            <person name="Goesmann A."/>
            <person name="Mussgnug J.H."/>
            <person name="Kruse O."/>
        </authorList>
    </citation>
    <scope>NUCLEOTIDE SEQUENCE [LARGE SCALE GENOMIC DNA]</scope>
    <source>
        <strain evidence="1 2">SAG 48.87</strain>
    </source>
</reference>
<proteinExistence type="predicted"/>
<sequence length="67" mass="7186">RRYDAPGSARPDLCLVCSLGPELQAVMMLTRIRKPGQPPEPRPDGEPPSLLAAHHCFLSAPLAAQGQ</sequence>
<feature type="non-terminal residue" evidence="1">
    <location>
        <position position="1"/>
    </location>
</feature>
<evidence type="ECO:0000313" key="2">
    <source>
        <dbReference type="Proteomes" id="UP000054498"/>
    </source>
</evidence>
<dbReference type="AlphaFoldDB" id="A0A0D2LXZ5"/>
<gene>
    <name evidence="1" type="ORF">MNEG_13603</name>
</gene>
<protein>
    <submittedName>
        <fullName evidence="1">Uncharacterized protein</fullName>
    </submittedName>
</protein>
<dbReference type="EMBL" id="KK104147">
    <property type="protein sequence ID" value="KIY94361.1"/>
    <property type="molecule type" value="Genomic_DNA"/>
</dbReference>
<evidence type="ECO:0000313" key="1">
    <source>
        <dbReference type="EMBL" id="KIY94361.1"/>
    </source>
</evidence>